<protein>
    <recommendedName>
        <fullName evidence="5">Cyclin-like domain-containing protein</fullName>
    </recommendedName>
</protein>
<dbReference type="InterPro" id="IPR039361">
    <property type="entry name" value="Cyclin"/>
</dbReference>
<dbReference type="InterPro" id="IPR048258">
    <property type="entry name" value="Cyclins_cyclin-box"/>
</dbReference>
<dbReference type="InterPro" id="IPR013763">
    <property type="entry name" value="Cyclin-like_dom"/>
</dbReference>
<dbReference type="Gene3D" id="1.10.472.10">
    <property type="entry name" value="Cyclin-like"/>
    <property type="match status" value="1"/>
</dbReference>
<dbReference type="EMBL" id="KQ965734">
    <property type="protein sequence ID" value="KXS20758.1"/>
    <property type="molecule type" value="Genomic_DNA"/>
</dbReference>
<comment type="similarity">
    <text evidence="4">Belongs to the cyclin family.</text>
</comment>
<dbReference type="SUPFAM" id="SSF47954">
    <property type="entry name" value="Cyclin-like"/>
    <property type="match status" value="1"/>
</dbReference>
<dbReference type="InterPro" id="IPR036915">
    <property type="entry name" value="Cyclin-like_sf"/>
</dbReference>
<dbReference type="STRING" id="1344416.A0A139AVK1"/>
<evidence type="ECO:0000256" key="2">
    <source>
        <dbReference type="ARBA" id="ARBA00023127"/>
    </source>
</evidence>
<keyword evidence="2 4" id="KW-0195">Cyclin</keyword>
<accession>A0A139AVK1</accession>
<evidence type="ECO:0000313" key="7">
    <source>
        <dbReference type="Proteomes" id="UP000070544"/>
    </source>
</evidence>
<dbReference type="GO" id="GO:0051301">
    <property type="term" value="P:cell division"/>
    <property type="evidence" value="ECO:0007669"/>
    <property type="project" value="UniProtKB-KW"/>
</dbReference>
<sequence length="309" mass="34159">MNPSALPPTILGATVASPMRETPATPLVTGDSFAEYNLSFFSTLVRDEDQRLPIPNFMHYQTEVTEQMRRTLVHWMSEVSNATRFCHRTLHLSINCVDRYLSARRVPRTDLQLLGCVSLFVASKYEELPSNVLTISHVVRLCAGYYTRSDVHEMENRLLRVLNYDLGYQGCGAFLDSFEEANCLENPRLLRRDSGVDVDDAPPSAFLGNSADPLDMCADVCTSLVSSIPRDIVGIARSLIESSLVYSAFSSAKPLSLVCASLLAAEAFLESRGVPNANLVQRLDRLTALEAHMDSLTSAFVRLAFSLGQ</sequence>
<keyword evidence="3" id="KW-0131">Cell cycle</keyword>
<reference evidence="6 7" key="1">
    <citation type="journal article" date="2015" name="Genome Biol. Evol.">
        <title>Phylogenomic analyses indicate that early fungi evolved digesting cell walls of algal ancestors of land plants.</title>
        <authorList>
            <person name="Chang Y."/>
            <person name="Wang S."/>
            <person name="Sekimoto S."/>
            <person name="Aerts A.L."/>
            <person name="Choi C."/>
            <person name="Clum A."/>
            <person name="LaButti K.M."/>
            <person name="Lindquist E.A."/>
            <person name="Yee Ngan C."/>
            <person name="Ohm R.A."/>
            <person name="Salamov A.A."/>
            <person name="Grigoriev I.V."/>
            <person name="Spatafora J.W."/>
            <person name="Berbee M.L."/>
        </authorList>
    </citation>
    <scope>NUCLEOTIDE SEQUENCE [LARGE SCALE GENOMIC DNA]</scope>
    <source>
        <strain evidence="6 7">JEL478</strain>
    </source>
</reference>
<organism evidence="6 7">
    <name type="scientific">Gonapodya prolifera (strain JEL478)</name>
    <name type="common">Monoblepharis prolifera</name>
    <dbReference type="NCBI Taxonomy" id="1344416"/>
    <lineage>
        <taxon>Eukaryota</taxon>
        <taxon>Fungi</taxon>
        <taxon>Fungi incertae sedis</taxon>
        <taxon>Chytridiomycota</taxon>
        <taxon>Chytridiomycota incertae sedis</taxon>
        <taxon>Monoblepharidomycetes</taxon>
        <taxon>Monoblepharidales</taxon>
        <taxon>Gonapodyaceae</taxon>
        <taxon>Gonapodya</taxon>
    </lineage>
</organism>
<evidence type="ECO:0000256" key="4">
    <source>
        <dbReference type="RuleBase" id="RU000383"/>
    </source>
</evidence>
<dbReference type="OrthoDB" id="2136529at2759"/>
<evidence type="ECO:0000313" key="6">
    <source>
        <dbReference type="EMBL" id="KXS20758.1"/>
    </source>
</evidence>
<dbReference type="Proteomes" id="UP000070544">
    <property type="component" value="Unassembled WGS sequence"/>
</dbReference>
<feature type="domain" description="Cyclin-like" evidence="5">
    <location>
        <begin position="74"/>
        <end position="160"/>
    </location>
</feature>
<name>A0A139AVK1_GONPJ</name>
<proteinExistence type="inferred from homology"/>
<dbReference type="SMART" id="SM00385">
    <property type="entry name" value="CYCLIN"/>
    <property type="match status" value="1"/>
</dbReference>
<dbReference type="PANTHER" id="PTHR10177">
    <property type="entry name" value="CYCLINS"/>
    <property type="match status" value="1"/>
</dbReference>
<keyword evidence="7" id="KW-1185">Reference proteome</keyword>
<feature type="non-terminal residue" evidence="6">
    <location>
        <position position="1"/>
    </location>
</feature>
<dbReference type="AlphaFoldDB" id="A0A139AVK1"/>
<keyword evidence="1" id="KW-0132">Cell division</keyword>
<dbReference type="FunFam" id="1.10.472.10:FF:000001">
    <property type="entry name" value="G2/mitotic-specific cyclin"/>
    <property type="match status" value="1"/>
</dbReference>
<dbReference type="InterPro" id="IPR006671">
    <property type="entry name" value="Cyclin_N"/>
</dbReference>
<evidence type="ECO:0000256" key="3">
    <source>
        <dbReference type="ARBA" id="ARBA00023306"/>
    </source>
</evidence>
<gene>
    <name evidence="6" type="ORF">M427DRAFT_51725</name>
</gene>
<dbReference type="PROSITE" id="PS00292">
    <property type="entry name" value="CYCLINS"/>
    <property type="match status" value="1"/>
</dbReference>
<evidence type="ECO:0000256" key="1">
    <source>
        <dbReference type="ARBA" id="ARBA00022618"/>
    </source>
</evidence>
<evidence type="ECO:0000259" key="5">
    <source>
        <dbReference type="SMART" id="SM00385"/>
    </source>
</evidence>
<dbReference type="Pfam" id="PF00134">
    <property type="entry name" value="Cyclin_N"/>
    <property type="match status" value="1"/>
</dbReference>